<dbReference type="Pfam" id="PF12277">
    <property type="entry name" value="DUF3618"/>
    <property type="match status" value="1"/>
</dbReference>
<evidence type="ECO:0008006" key="4">
    <source>
        <dbReference type="Google" id="ProtNLM"/>
    </source>
</evidence>
<name>W9AUD0_MYCCO</name>
<comment type="caution">
    <text evidence="2">The sequence shown here is derived from an EMBL/GenBank/DDBJ whole genome shotgun (WGS) entry which is preliminary data.</text>
</comment>
<gene>
    <name evidence="2" type="ORF">BN977_03913</name>
</gene>
<sequence>MTGPEQPRAELRADAAVDEIERDIERTRHELGETVSALSDKLDVKGRVQDKATETARATKDHLVDRARDTKDAAAARKVPLALIGAAAAVIGLVIWRRKKQER</sequence>
<dbReference type="eggNOG" id="ENOG5033GD4">
    <property type="taxonomic scope" value="Bacteria"/>
</dbReference>
<dbReference type="Proteomes" id="UP000028870">
    <property type="component" value="Unassembled WGS sequence"/>
</dbReference>
<keyword evidence="1" id="KW-1133">Transmembrane helix</keyword>
<feature type="transmembrane region" description="Helical" evidence="1">
    <location>
        <begin position="79"/>
        <end position="96"/>
    </location>
</feature>
<keyword evidence="3" id="KW-1185">Reference proteome</keyword>
<proteinExistence type="predicted"/>
<evidence type="ECO:0000313" key="3">
    <source>
        <dbReference type="Proteomes" id="UP000028870"/>
    </source>
</evidence>
<evidence type="ECO:0000256" key="1">
    <source>
        <dbReference type="SAM" id="Phobius"/>
    </source>
</evidence>
<dbReference type="RefSeq" id="WP_036400708.1">
    <property type="nucleotide sequence ID" value="NZ_CCBB010000003.1"/>
</dbReference>
<accession>W9AUD0</accession>
<dbReference type="InterPro" id="IPR022062">
    <property type="entry name" value="DUF3618"/>
</dbReference>
<keyword evidence="1" id="KW-0472">Membrane</keyword>
<dbReference type="STRING" id="258533.BN977_03913"/>
<dbReference type="EMBL" id="CCBB010000003">
    <property type="protein sequence ID" value="CDO09093.1"/>
    <property type="molecule type" value="Genomic_DNA"/>
</dbReference>
<organism evidence="2 3">
    <name type="scientific">Mycolicibacterium cosmeticum</name>
    <dbReference type="NCBI Taxonomy" id="258533"/>
    <lineage>
        <taxon>Bacteria</taxon>
        <taxon>Bacillati</taxon>
        <taxon>Actinomycetota</taxon>
        <taxon>Actinomycetes</taxon>
        <taxon>Mycobacteriales</taxon>
        <taxon>Mycobacteriaceae</taxon>
        <taxon>Mycolicibacterium</taxon>
    </lineage>
</organism>
<dbReference type="AlphaFoldDB" id="W9AUD0"/>
<keyword evidence="1" id="KW-0812">Transmembrane</keyword>
<evidence type="ECO:0000313" key="2">
    <source>
        <dbReference type="EMBL" id="CDO09093.1"/>
    </source>
</evidence>
<reference evidence="2" key="2">
    <citation type="submission" date="2014-03" db="EMBL/GenBank/DDBJ databases">
        <authorList>
            <person name="Urmite Genomes"/>
        </authorList>
    </citation>
    <scope>NUCLEOTIDE SEQUENCE</scope>
    <source>
        <strain evidence="2">DSM 44829</strain>
    </source>
</reference>
<protein>
    <recommendedName>
        <fullName evidence="4">DUF3618 domain-containing protein</fullName>
    </recommendedName>
</protein>
<dbReference type="OrthoDB" id="4641350at2"/>
<reference evidence="2" key="1">
    <citation type="submission" date="2014-03" db="EMBL/GenBank/DDBJ databases">
        <title>Draft Genome Sequence of Mycobacterium cosmeticum DSM 44829.</title>
        <authorList>
            <person name="Croce O."/>
            <person name="Robert C."/>
            <person name="Raoult D."/>
            <person name="Drancourt M."/>
        </authorList>
    </citation>
    <scope>NUCLEOTIDE SEQUENCE [LARGE SCALE GENOMIC DNA]</scope>
    <source>
        <strain evidence="2">DSM 44829</strain>
    </source>
</reference>